<dbReference type="GO" id="GO:0016655">
    <property type="term" value="F:oxidoreductase activity, acting on NAD(P)H, quinone or similar compound as acceptor"/>
    <property type="evidence" value="ECO:0007669"/>
    <property type="project" value="InterPro"/>
</dbReference>
<dbReference type="SUPFAM" id="SSF52218">
    <property type="entry name" value="Flavoproteins"/>
    <property type="match status" value="1"/>
</dbReference>
<keyword evidence="3 6" id="KW-0560">Oxidoreductase</keyword>
<dbReference type="InterPro" id="IPR050104">
    <property type="entry name" value="FMN-dep_NADH:Q_OxRdtase_AzoR1"/>
</dbReference>
<dbReference type="InterPro" id="IPR003680">
    <property type="entry name" value="Flavodoxin_fold"/>
</dbReference>
<evidence type="ECO:0000256" key="6">
    <source>
        <dbReference type="HAMAP-Rule" id="MF_01216"/>
    </source>
</evidence>
<dbReference type="HAMAP" id="MF_01216">
    <property type="entry name" value="Azoreductase_type1"/>
    <property type="match status" value="1"/>
</dbReference>
<keyword evidence="1 6" id="KW-0285">Flavoprotein</keyword>
<comment type="function">
    <text evidence="6">Also exhibits azoreductase activity. Catalyzes the reductive cleavage of the azo bond in aromatic azo compounds to the corresponding amines.</text>
</comment>
<feature type="binding site" evidence="6">
    <location>
        <position position="10"/>
    </location>
    <ligand>
        <name>FMN</name>
        <dbReference type="ChEBI" id="CHEBI:58210"/>
    </ligand>
</feature>
<dbReference type="PANTHER" id="PTHR43741">
    <property type="entry name" value="FMN-DEPENDENT NADH-AZOREDUCTASE 1"/>
    <property type="match status" value="1"/>
</dbReference>
<evidence type="ECO:0000259" key="7">
    <source>
        <dbReference type="Pfam" id="PF02525"/>
    </source>
</evidence>
<dbReference type="Proteomes" id="UP000192917">
    <property type="component" value="Unassembled WGS sequence"/>
</dbReference>
<dbReference type="GO" id="GO:0016652">
    <property type="term" value="F:oxidoreductase activity, acting on NAD(P)H as acceptor"/>
    <property type="evidence" value="ECO:0007669"/>
    <property type="project" value="UniProtKB-UniRule"/>
</dbReference>
<keyword evidence="9" id="KW-1185">Reference proteome</keyword>
<comment type="similarity">
    <text evidence="6">Belongs to the azoreductase type 1 family.</text>
</comment>
<comment type="catalytic activity">
    <reaction evidence="6">
        <text>2 a quinone + NADH + H(+) = 2 a 1,4-benzosemiquinone + NAD(+)</text>
        <dbReference type="Rhea" id="RHEA:65952"/>
        <dbReference type="ChEBI" id="CHEBI:15378"/>
        <dbReference type="ChEBI" id="CHEBI:57540"/>
        <dbReference type="ChEBI" id="CHEBI:57945"/>
        <dbReference type="ChEBI" id="CHEBI:132124"/>
        <dbReference type="ChEBI" id="CHEBI:134225"/>
    </reaction>
</comment>
<comment type="catalytic activity">
    <reaction evidence="5">
        <text>N,N-dimethyl-1,4-phenylenediamine + anthranilate + 2 NAD(+) = 2-(4-dimethylaminophenyl)diazenylbenzoate + 2 NADH + 2 H(+)</text>
        <dbReference type="Rhea" id="RHEA:55872"/>
        <dbReference type="ChEBI" id="CHEBI:15378"/>
        <dbReference type="ChEBI" id="CHEBI:15783"/>
        <dbReference type="ChEBI" id="CHEBI:16567"/>
        <dbReference type="ChEBI" id="CHEBI:57540"/>
        <dbReference type="ChEBI" id="CHEBI:57945"/>
        <dbReference type="ChEBI" id="CHEBI:71579"/>
        <dbReference type="EC" id="1.7.1.17"/>
    </reaction>
    <physiologicalReaction direction="right-to-left" evidence="5">
        <dbReference type="Rhea" id="RHEA:55874"/>
    </physiologicalReaction>
</comment>
<comment type="function">
    <text evidence="6">Quinone reductase that provides resistance to thiol-specific stress caused by electrophilic quinones.</text>
</comment>
<dbReference type="AlphaFoldDB" id="A0A1Y6C7E9"/>
<evidence type="ECO:0000256" key="1">
    <source>
        <dbReference type="ARBA" id="ARBA00022630"/>
    </source>
</evidence>
<dbReference type="EC" id="1.7.1.17" evidence="6"/>
<evidence type="ECO:0000313" key="8">
    <source>
        <dbReference type="EMBL" id="SMF47912.1"/>
    </source>
</evidence>
<accession>A0A1Y6C7E9</accession>
<evidence type="ECO:0000256" key="4">
    <source>
        <dbReference type="ARBA" id="ARBA00023027"/>
    </source>
</evidence>
<comment type="cofactor">
    <cofactor evidence="6">
        <name>FMN</name>
        <dbReference type="ChEBI" id="CHEBI:58210"/>
    </cofactor>
    <text evidence="6">Binds 1 FMN per subunit.</text>
</comment>
<keyword evidence="2 6" id="KW-0288">FMN</keyword>
<gene>
    <name evidence="6" type="primary">azoR</name>
    <name evidence="8" type="ORF">SAMN05428998_11726</name>
</gene>
<dbReference type="InterPro" id="IPR029039">
    <property type="entry name" value="Flavoprotein-like_sf"/>
</dbReference>
<evidence type="ECO:0000256" key="2">
    <source>
        <dbReference type="ARBA" id="ARBA00022643"/>
    </source>
</evidence>
<dbReference type="Gene3D" id="3.40.50.360">
    <property type="match status" value="1"/>
</dbReference>
<feature type="domain" description="Flavodoxin-like fold" evidence="7">
    <location>
        <begin position="4"/>
        <end position="196"/>
    </location>
</feature>
<dbReference type="GO" id="GO:0009055">
    <property type="term" value="F:electron transfer activity"/>
    <property type="evidence" value="ECO:0007669"/>
    <property type="project" value="UniProtKB-UniRule"/>
</dbReference>
<dbReference type="STRING" id="560819.SAMN05428998_11726"/>
<dbReference type="PANTHER" id="PTHR43741:SF4">
    <property type="entry name" value="FMN-DEPENDENT NADH:QUINONE OXIDOREDUCTASE"/>
    <property type="match status" value="1"/>
</dbReference>
<keyword evidence="4 6" id="KW-0520">NAD</keyword>
<comment type="caution">
    <text evidence="6">Lacks conserved residue(s) required for the propagation of feature annotation.</text>
</comment>
<dbReference type="RefSeq" id="WP_085124260.1">
    <property type="nucleotide sequence ID" value="NZ_FWZX01000017.1"/>
</dbReference>
<dbReference type="Pfam" id="PF02525">
    <property type="entry name" value="Flavodoxin_2"/>
    <property type="match status" value="1"/>
</dbReference>
<dbReference type="GO" id="GO:0010181">
    <property type="term" value="F:FMN binding"/>
    <property type="evidence" value="ECO:0007669"/>
    <property type="project" value="UniProtKB-UniRule"/>
</dbReference>
<comment type="subunit">
    <text evidence="6">Homodimer.</text>
</comment>
<dbReference type="InterPro" id="IPR023048">
    <property type="entry name" value="NADH:quinone_OxRdtase_FMN_depd"/>
</dbReference>
<evidence type="ECO:0000256" key="3">
    <source>
        <dbReference type="ARBA" id="ARBA00023002"/>
    </source>
</evidence>
<organism evidence="8 9">
    <name type="scientific">Tistlia consotensis USBA 355</name>
    <dbReference type="NCBI Taxonomy" id="560819"/>
    <lineage>
        <taxon>Bacteria</taxon>
        <taxon>Pseudomonadati</taxon>
        <taxon>Pseudomonadota</taxon>
        <taxon>Alphaproteobacteria</taxon>
        <taxon>Rhodospirillales</taxon>
        <taxon>Rhodovibrionaceae</taxon>
        <taxon>Tistlia</taxon>
    </lineage>
</organism>
<feature type="binding site" evidence="6">
    <location>
        <begin position="16"/>
        <end position="18"/>
    </location>
    <ligand>
        <name>FMN</name>
        <dbReference type="ChEBI" id="CHEBI:58210"/>
    </ligand>
</feature>
<sequence length="213" mass="22531">MTSLLHLPISARGEASVSRRIGQRALEAFRRAIPGLRIVGRDLGREPLPHPDPAFVAANLTAEAERGPAERAALTLSERLIAELEAADLLLISTPMHNFTVPSALKAWIDFVVRPGATFRSSPAGKVGLLADRPVFVVAACGGRFGTAPGAQQDFLGPYLTYLFATIGLTSVEILRLDALGRGGTALERAEAAAAGWIAAQASTLPERFRKAG</sequence>
<evidence type="ECO:0000313" key="9">
    <source>
        <dbReference type="Proteomes" id="UP000192917"/>
    </source>
</evidence>
<proteinExistence type="inferred from homology"/>
<dbReference type="EC" id="1.6.5.-" evidence="6"/>
<name>A0A1Y6C7E9_9PROT</name>
<evidence type="ECO:0000256" key="5">
    <source>
        <dbReference type="ARBA" id="ARBA00048542"/>
    </source>
</evidence>
<protein>
    <recommendedName>
        <fullName evidence="6">FMN dependent NADH:quinone oxidoreductase</fullName>
        <ecNumber evidence="6">1.6.5.-</ecNumber>
    </recommendedName>
    <alternativeName>
        <fullName evidence="6">Azo-dye reductase</fullName>
    </alternativeName>
    <alternativeName>
        <fullName evidence="6">FMN-dependent NADH-azo compound oxidoreductase</fullName>
    </alternativeName>
    <alternativeName>
        <fullName evidence="6">FMN-dependent NADH-azoreductase</fullName>
        <ecNumber evidence="6">1.7.1.17</ecNumber>
    </alternativeName>
</protein>
<dbReference type="EMBL" id="FWZX01000017">
    <property type="protein sequence ID" value="SMF47912.1"/>
    <property type="molecule type" value="Genomic_DNA"/>
</dbReference>
<reference evidence="8 9" key="1">
    <citation type="submission" date="2017-04" db="EMBL/GenBank/DDBJ databases">
        <authorList>
            <person name="Afonso C.L."/>
            <person name="Miller P.J."/>
            <person name="Scott M.A."/>
            <person name="Spackman E."/>
            <person name="Goraichik I."/>
            <person name="Dimitrov K.M."/>
            <person name="Suarez D.L."/>
            <person name="Swayne D.E."/>
        </authorList>
    </citation>
    <scope>NUCLEOTIDE SEQUENCE [LARGE SCALE GENOMIC DNA]</scope>
    <source>
        <strain evidence="8 9">USBA 355</strain>
    </source>
</reference>